<comment type="caution">
    <text evidence="2">The sequence shown here is derived from an EMBL/GenBank/DDBJ whole genome shotgun (WGS) entry which is preliminary data.</text>
</comment>
<sequence>MGEKDSGDVKINTEITELITSEGFRDMPENIQEKALNSIENKNQKEGGFMGKLFGTKRENASMNIAFALCAILLFFCAVDIIHALTVGKAAYTELVKSILPIVTLTLGYIFGKGER</sequence>
<feature type="transmembrane region" description="Helical" evidence="1">
    <location>
        <begin position="91"/>
        <end position="111"/>
    </location>
</feature>
<reference evidence="2 3" key="1">
    <citation type="submission" date="2021-10" db="EMBL/GenBank/DDBJ databases">
        <title>Anaerobic single-cell dispensing facilitates the cultivation of human gut bacteria.</title>
        <authorList>
            <person name="Afrizal A."/>
        </authorList>
    </citation>
    <scope>NUCLEOTIDE SEQUENCE [LARGE SCALE GENOMIC DNA]</scope>
    <source>
        <strain evidence="2 3">CLA-AA-H217</strain>
    </source>
</reference>
<evidence type="ECO:0000313" key="3">
    <source>
        <dbReference type="Proteomes" id="UP001198612"/>
    </source>
</evidence>
<dbReference type="Proteomes" id="UP001198612">
    <property type="component" value="Unassembled WGS sequence"/>
</dbReference>
<feature type="transmembrane region" description="Helical" evidence="1">
    <location>
        <begin position="65"/>
        <end position="85"/>
    </location>
</feature>
<dbReference type="AlphaFoldDB" id="A0AAW4W5F4"/>
<evidence type="ECO:0000313" key="2">
    <source>
        <dbReference type="EMBL" id="MCC2228737.1"/>
    </source>
</evidence>
<accession>A0AAW4W5F4</accession>
<gene>
    <name evidence="2" type="ORF">LKD40_13135</name>
</gene>
<dbReference type="EMBL" id="JAJEQQ010000023">
    <property type="protein sequence ID" value="MCC2228737.1"/>
    <property type="molecule type" value="Genomic_DNA"/>
</dbReference>
<keyword evidence="1" id="KW-0472">Membrane</keyword>
<dbReference type="RefSeq" id="WP_227588985.1">
    <property type="nucleotide sequence ID" value="NZ_JAJEQQ010000023.1"/>
</dbReference>
<organism evidence="2 3">
    <name type="scientific">Blautia fusiformis</name>
    <dbReference type="NCBI Taxonomy" id="2881264"/>
    <lineage>
        <taxon>Bacteria</taxon>
        <taxon>Bacillati</taxon>
        <taxon>Bacillota</taxon>
        <taxon>Clostridia</taxon>
        <taxon>Lachnospirales</taxon>
        <taxon>Lachnospiraceae</taxon>
        <taxon>Blautia</taxon>
    </lineage>
</organism>
<name>A0AAW4W5F4_9FIRM</name>
<evidence type="ECO:0000256" key="1">
    <source>
        <dbReference type="SAM" id="Phobius"/>
    </source>
</evidence>
<proteinExistence type="predicted"/>
<keyword evidence="1" id="KW-0812">Transmembrane</keyword>
<keyword evidence="1" id="KW-1133">Transmembrane helix</keyword>
<evidence type="ECO:0008006" key="4">
    <source>
        <dbReference type="Google" id="ProtNLM"/>
    </source>
</evidence>
<protein>
    <recommendedName>
        <fullName evidence="4">TMhelix containing protein</fullName>
    </recommendedName>
</protein>
<keyword evidence="3" id="KW-1185">Reference proteome</keyword>